<protein>
    <submittedName>
        <fullName evidence="3">Predicted hydrolase or acyltransferase of alpha/beta superfamily</fullName>
    </submittedName>
</protein>
<dbReference type="GO" id="GO:0016746">
    <property type="term" value="F:acyltransferase activity"/>
    <property type="evidence" value="ECO:0007669"/>
    <property type="project" value="UniProtKB-KW"/>
</dbReference>
<dbReference type="Gene3D" id="3.40.50.1820">
    <property type="entry name" value="alpha/beta hydrolase"/>
    <property type="match status" value="1"/>
</dbReference>
<evidence type="ECO:0000313" key="4">
    <source>
        <dbReference type="Proteomes" id="UP000006666"/>
    </source>
</evidence>
<keyword evidence="3" id="KW-0808">Transferase</keyword>
<keyword evidence="1 3" id="KW-0378">Hydrolase</keyword>
<dbReference type="PANTHER" id="PTHR43798">
    <property type="entry name" value="MONOACYLGLYCEROL LIPASE"/>
    <property type="match status" value="1"/>
</dbReference>
<organism evidence="3 4">
    <name type="scientific">Kytococcus sedentarius (strain ATCC 14392 / DSM 20547 / JCM 11482 / CCUG 33030 / NBRC 15357 / NCTC 11040 / CCM 314 / 541)</name>
    <name type="common">Micrococcus sedentarius</name>
    <dbReference type="NCBI Taxonomy" id="478801"/>
    <lineage>
        <taxon>Bacteria</taxon>
        <taxon>Bacillati</taxon>
        <taxon>Actinomycetota</taxon>
        <taxon>Actinomycetes</taxon>
        <taxon>Micrococcales</taxon>
        <taxon>Kytococcaceae</taxon>
        <taxon>Kytococcus</taxon>
    </lineage>
</organism>
<dbReference type="STRING" id="478801.Ksed_22440"/>
<name>C7NLX6_KYTSD</name>
<dbReference type="AlphaFoldDB" id="C7NLX6"/>
<dbReference type="Pfam" id="PF00561">
    <property type="entry name" value="Abhydrolase_1"/>
    <property type="match status" value="1"/>
</dbReference>
<gene>
    <name evidence="3" type="ordered locus">Ksed_22440</name>
</gene>
<reference evidence="3 4" key="1">
    <citation type="journal article" date="2009" name="Stand. Genomic Sci.">
        <title>Complete genome sequence of Kytococcus sedentarius type strain (541).</title>
        <authorList>
            <person name="Sims D."/>
            <person name="Brettin T."/>
            <person name="Detter J.C."/>
            <person name="Han C."/>
            <person name="Lapidus A."/>
            <person name="Copeland A."/>
            <person name="Glavina Del Rio T."/>
            <person name="Nolan M."/>
            <person name="Chen F."/>
            <person name="Lucas S."/>
            <person name="Tice H."/>
            <person name="Cheng J.F."/>
            <person name="Bruce D."/>
            <person name="Goodwin L."/>
            <person name="Pitluck S."/>
            <person name="Ovchinnikova G."/>
            <person name="Pati A."/>
            <person name="Ivanova N."/>
            <person name="Mavrommatis K."/>
            <person name="Chen A."/>
            <person name="Palaniappan K."/>
            <person name="D'haeseleer P."/>
            <person name="Chain P."/>
            <person name="Bristow J."/>
            <person name="Eisen J.A."/>
            <person name="Markowitz V."/>
            <person name="Hugenholtz P."/>
            <person name="Schneider S."/>
            <person name="Goker M."/>
            <person name="Pukall R."/>
            <person name="Kyrpides N.C."/>
            <person name="Klenk H.P."/>
        </authorList>
    </citation>
    <scope>NUCLEOTIDE SEQUENCE [LARGE SCALE GENOMIC DNA]</scope>
    <source>
        <strain evidence="4">ATCC 14392 / DSM 20547 / JCM 11482 / CCUG 33030 / NBRC 15357 / NCTC 11040 / CCM 314 / 541</strain>
    </source>
</reference>
<sequence length="254" mass="27027">MHNSSLRTHGSGPHTVLYLHGWFGSAATGWGTEFVDTLDGDACTHVFLDHRGYGQRQDEAGEFTLDEIARDTLAAADSLGAREFSVVGHSMGGAAAQRVLSLAPERVRALIGISPVPASPTPLDPDGEALFGGAAQDDENRATIIDVTTGNRLSRRWIDAVVATSRAESTEEAFGGHFRSWVSADFADEVPANAARSLAIVGAQDPALGEQTIRATWCELMPTSEVVVLPDAGHYAMNEAPIRTATEINRFLAS</sequence>
<dbReference type="GO" id="GO:0016787">
    <property type="term" value="F:hydrolase activity"/>
    <property type="evidence" value="ECO:0007669"/>
    <property type="project" value="UniProtKB-KW"/>
</dbReference>
<dbReference type="GO" id="GO:0016020">
    <property type="term" value="C:membrane"/>
    <property type="evidence" value="ECO:0007669"/>
    <property type="project" value="TreeGrafter"/>
</dbReference>
<dbReference type="SUPFAM" id="SSF53474">
    <property type="entry name" value="alpha/beta-Hydrolases"/>
    <property type="match status" value="1"/>
</dbReference>
<dbReference type="InterPro" id="IPR000073">
    <property type="entry name" value="AB_hydrolase_1"/>
</dbReference>
<keyword evidence="3" id="KW-0012">Acyltransferase</keyword>
<dbReference type="KEGG" id="kse:Ksed_22440"/>
<dbReference type="PANTHER" id="PTHR43798:SF31">
    <property type="entry name" value="AB HYDROLASE SUPERFAMILY PROTEIN YCLE"/>
    <property type="match status" value="1"/>
</dbReference>
<dbReference type="EMBL" id="CP001686">
    <property type="protein sequence ID" value="ACV07225.1"/>
    <property type="molecule type" value="Genomic_DNA"/>
</dbReference>
<accession>C7NLX6</accession>
<feature type="domain" description="AB hydrolase-1" evidence="2">
    <location>
        <begin position="15"/>
        <end position="239"/>
    </location>
</feature>
<dbReference type="HOGENOM" id="CLU_020336_50_4_11"/>
<evidence type="ECO:0000259" key="2">
    <source>
        <dbReference type="Pfam" id="PF00561"/>
    </source>
</evidence>
<dbReference type="Proteomes" id="UP000006666">
    <property type="component" value="Chromosome"/>
</dbReference>
<dbReference type="InterPro" id="IPR050266">
    <property type="entry name" value="AB_hydrolase_sf"/>
</dbReference>
<evidence type="ECO:0000313" key="3">
    <source>
        <dbReference type="EMBL" id="ACV07225.1"/>
    </source>
</evidence>
<dbReference type="InterPro" id="IPR029058">
    <property type="entry name" value="AB_hydrolase_fold"/>
</dbReference>
<proteinExistence type="predicted"/>
<evidence type="ECO:0000256" key="1">
    <source>
        <dbReference type="ARBA" id="ARBA00022801"/>
    </source>
</evidence>
<dbReference type="RefSeq" id="WP_015780156.1">
    <property type="nucleotide sequence ID" value="NC_013169.1"/>
</dbReference>
<keyword evidence="4" id="KW-1185">Reference proteome</keyword>
<dbReference type="eggNOG" id="COG1073">
    <property type="taxonomic scope" value="Bacteria"/>
</dbReference>